<organism evidence="1 2">
    <name type="scientific">Salinivirga cyanobacteriivorans</name>
    <dbReference type="NCBI Taxonomy" id="1307839"/>
    <lineage>
        <taxon>Bacteria</taxon>
        <taxon>Pseudomonadati</taxon>
        <taxon>Bacteroidota</taxon>
        <taxon>Bacteroidia</taxon>
        <taxon>Bacteroidales</taxon>
        <taxon>Salinivirgaceae</taxon>
        <taxon>Salinivirga</taxon>
    </lineage>
</organism>
<protein>
    <submittedName>
        <fullName evidence="1">Uncharacterized protein</fullName>
    </submittedName>
</protein>
<sequence length="79" mass="9385">MQIPAGNNLVESYFRFMKNWDNETKKRLIIKLTQSIDSEDNSQYDFSSCFGAWEDERTADEIIEELKSDRKNNPEIEDF</sequence>
<dbReference type="Proteomes" id="UP000064893">
    <property type="component" value="Chromosome"/>
</dbReference>
<reference evidence="1 2" key="1">
    <citation type="submission" date="2015-11" db="EMBL/GenBank/DDBJ databases">
        <title>Description and complete genome sequence of a novel strain predominating in hypersaline microbial mats and representing a new family of the Bacteriodetes phylum.</title>
        <authorList>
            <person name="Spring S."/>
            <person name="Bunk B."/>
            <person name="Sproer C."/>
            <person name="Klenk H.-P."/>
        </authorList>
    </citation>
    <scope>NUCLEOTIDE SEQUENCE [LARGE SCALE GENOMIC DNA]</scope>
    <source>
        <strain evidence="1 2">L21-Spi-D4</strain>
    </source>
</reference>
<proteinExistence type="predicted"/>
<evidence type="ECO:0000313" key="1">
    <source>
        <dbReference type="EMBL" id="ALO15615.1"/>
    </source>
</evidence>
<keyword evidence="2" id="KW-1185">Reference proteome</keyword>
<evidence type="ECO:0000313" key="2">
    <source>
        <dbReference type="Proteomes" id="UP000064893"/>
    </source>
</evidence>
<dbReference type="EMBL" id="CP013118">
    <property type="protein sequence ID" value="ALO15615.1"/>
    <property type="molecule type" value="Genomic_DNA"/>
</dbReference>
<dbReference type="AlphaFoldDB" id="A0A0S2HZW7"/>
<name>A0A0S2HZW7_9BACT</name>
<dbReference type="RefSeq" id="WP_057953056.1">
    <property type="nucleotide sequence ID" value="NZ_CP013118.1"/>
</dbReference>
<dbReference type="KEGG" id="blq:L21SP5_01976"/>
<accession>A0A0S2HZW7</accession>
<dbReference type="OrthoDB" id="1376248at2"/>
<gene>
    <name evidence="1" type="ORF">L21SP5_01976</name>
</gene>